<dbReference type="KEGG" id="pcy:PCYB_134720"/>
<dbReference type="PhylomeDB" id="K6UMH3"/>
<accession>K6UMH3</accession>
<organism evidence="3 4">
    <name type="scientific">Plasmodium cynomolgi (strain B)</name>
    <dbReference type="NCBI Taxonomy" id="1120755"/>
    <lineage>
        <taxon>Eukaryota</taxon>
        <taxon>Sar</taxon>
        <taxon>Alveolata</taxon>
        <taxon>Apicomplexa</taxon>
        <taxon>Aconoidasida</taxon>
        <taxon>Haemosporida</taxon>
        <taxon>Plasmodiidae</taxon>
        <taxon>Plasmodium</taxon>
        <taxon>Plasmodium (Plasmodium)</taxon>
    </lineage>
</organism>
<evidence type="ECO:0000313" key="4">
    <source>
        <dbReference type="Proteomes" id="UP000006319"/>
    </source>
</evidence>
<gene>
    <name evidence="3" type="ORF">PCYB_134720</name>
</gene>
<dbReference type="InterPro" id="IPR029033">
    <property type="entry name" value="His_PPase_superfam"/>
</dbReference>
<name>K6UMH3_PLACD</name>
<feature type="region of interest" description="Disordered" evidence="1">
    <location>
        <begin position="272"/>
        <end position="336"/>
    </location>
</feature>
<dbReference type="VEuPathDB" id="PlasmoDB:PCYB_134720"/>
<evidence type="ECO:0000256" key="1">
    <source>
        <dbReference type="SAM" id="MobiDB-lite"/>
    </source>
</evidence>
<feature type="compositionally biased region" description="Low complexity" evidence="1">
    <location>
        <begin position="294"/>
        <end position="304"/>
    </location>
</feature>
<proteinExistence type="predicted"/>
<dbReference type="AlphaFoldDB" id="K6UMH3"/>
<reference evidence="3 4" key="1">
    <citation type="journal article" date="2012" name="Nat. Genet.">
        <title>Plasmodium cynomolgi genome sequences provide insight into Plasmodium vivax and the monkey malaria clade.</title>
        <authorList>
            <person name="Tachibana S."/>
            <person name="Sullivan S.A."/>
            <person name="Kawai S."/>
            <person name="Nakamura S."/>
            <person name="Kim H.R."/>
            <person name="Goto N."/>
            <person name="Arisue N."/>
            <person name="Palacpac N.M.Q."/>
            <person name="Honma H."/>
            <person name="Yagi M."/>
            <person name="Tougan T."/>
            <person name="Katakai Y."/>
            <person name="Kaneko O."/>
            <person name="Mita T."/>
            <person name="Kita K."/>
            <person name="Yasutomi Y."/>
            <person name="Sutton P.L."/>
            <person name="Shakhbatyan R."/>
            <person name="Horii T."/>
            <person name="Yasunaga T."/>
            <person name="Barnwell J.W."/>
            <person name="Escalante A.A."/>
            <person name="Carlton J.M."/>
            <person name="Tanabe K."/>
        </authorList>
    </citation>
    <scope>NUCLEOTIDE SEQUENCE [LARGE SCALE GENOMIC DNA]</scope>
    <source>
        <strain evidence="3 4">B</strain>
    </source>
</reference>
<evidence type="ECO:0000256" key="2">
    <source>
        <dbReference type="SAM" id="Phobius"/>
    </source>
</evidence>
<keyword evidence="4" id="KW-1185">Reference proteome</keyword>
<protein>
    <recommendedName>
        <fullName evidence="5">Phosphoglycerate mutase</fullName>
    </recommendedName>
</protein>
<feature type="region of interest" description="Disordered" evidence="1">
    <location>
        <begin position="218"/>
        <end position="258"/>
    </location>
</feature>
<keyword evidence="2" id="KW-0812">Transmembrane</keyword>
<dbReference type="RefSeq" id="XP_004224545.1">
    <property type="nucleotide sequence ID" value="XM_004224497.1"/>
</dbReference>
<keyword evidence="2" id="KW-1133">Transmembrane helix</keyword>
<dbReference type="OMA" id="VQVKTIY"/>
<dbReference type="eggNOG" id="ENOG502RZPE">
    <property type="taxonomic scope" value="Eukaryota"/>
</dbReference>
<keyword evidence="2" id="KW-0472">Membrane</keyword>
<dbReference type="Proteomes" id="UP000006319">
    <property type="component" value="Chromosome 13"/>
</dbReference>
<feature type="transmembrane region" description="Helical" evidence="2">
    <location>
        <begin position="154"/>
        <end position="172"/>
    </location>
</feature>
<dbReference type="GeneID" id="14694976"/>
<feature type="transmembrane region" description="Helical" evidence="2">
    <location>
        <begin position="6"/>
        <end position="24"/>
    </location>
</feature>
<sequence>MKSLFIAAFFLLTLFITNIVYEYIHTFNSRKLKHRKGVNNNKNLVEFFLHVQILRDIIVTSINNFLIKVNLILHCVARFLFFSKNRYIPTGSQDEQIVGADNHYVDADNHYVDADNEGDYNKRQNVQVKTIYFIRHSESVWNNVFNRRLTTKTLLNLFLVLFHEIFFFFRIIQSIELSNFLQQEKSATKNGDKLCVVPISPLDREDEQTQVDENEDIEMADMNEQMGDNTNGDDGKEEDSNDNASPNQNNNGSANYENKNIGEEGLVVDYVHAGDGRTGNNTGQILRKRRGGQDADANANANTNRSTFQDGDAFTNHESMMHPSDTHVDNNHLNNQQDHQNDLQVNRNNYHEKYNHREIINQSLKDHIDILNHSVKYPSAILCSDLRRAISSCFIALYNRINKNNEQIQVLNSLQEISRNPDCVSLFDFHDNKYISTDIEKFVHKDVEKICKKNIRIKRNFVSNKFFDTLSYIFNNDMNIFIIFGHSLWFRLFFNYFLKQPHKAKTHKIQNSGVVVFNMIKYYQDNKVNYEIEKNSVRVLYKGFLEKEHNEVD</sequence>
<evidence type="ECO:0000313" key="3">
    <source>
        <dbReference type="EMBL" id="GAB68598.1"/>
    </source>
</evidence>
<feature type="compositionally biased region" description="Low complexity" evidence="1">
    <location>
        <begin position="242"/>
        <end position="255"/>
    </location>
</feature>
<dbReference type="SUPFAM" id="SSF53254">
    <property type="entry name" value="Phosphoglycerate mutase-like"/>
    <property type="match status" value="1"/>
</dbReference>
<dbReference type="OrthoDB" id="496981at2759"/>
<evidence type="ECO:0008006" key="5">
    <source>
        <dbReference type="Google" id="ProtNLM"/>
    </source>
</evidence>
<dbReference type="EMBL" id="DF157105">
    <property type="protein sequence ID" value="GAB68598.1"/>
    <property type="molecule type" value="Genomic_DNA"/>
</dbReference>